<dbReference type="InterPro" id="IPR001492">
    <property type="entry name" value="Flagellin"/>
</dbReference>
<dbReference type="Pfam" id="PF00669">
    <property type="entry name" value="Flagellin_N"/>
    <property type="match status" value="1"/>
</dbReference>
<sequence length="471" mass="48684">MIINHNLPGMNAINRMNANSANASKSMQKLSSGLRINSAADDAAGLAISEKMRGQIRGLDQASSNAQDGISLIQTAEGALNETHSILQRMRELSVQAATDTNTATDRSEIQKEITQLTSEVDRIANTTEFNTKKLLTGSIGVSTTDGANVTQLATTADTKAGTLTFTANGTMAVAASGDITLTAGKTTANAAGTLDIVANGKTYNVGFSAGQSFTDIAKNITSVVDGYTATFDATNHKISFTSNEANADQTLTVAEAAANTLDSAIDFTSGSGQDVDSAAGTNGVTSANATGLAAAGSTFSYQGNEVTVTSGNFTGLKFTLKADAGSTTTATVNGSAITVNESLTFQIGANKDQNLSLAINAMDSQNLGVSGIDVTTQSGANNAIELVNNAIESVSSERSKLGAYQNRLEHTIANLGTSSENLTASESRIRDVDMAKEMSTFSKNNILSQAAQAMLAQANNQPQQVLQLLR</sequence>
<dbReference type="PRINTS" id="PR00207">
    <property type="entry name" value="FLAGELLIN"/>
</dbReference>
<dbReference type="Gene3D" id="6.10.10.10">
    <property type="entry name" value="Flagellar export chaperone, C-terminal domain"/>
    <property type="match status" value="1"/>
</dbReference>
<dbReference type="InterPro" id="IPR046358">
    <property type="entry name" value="Flagellin_C"/>
</dbReference>
<evidence type="ECO:0000259" key="6">
    <source>
        <dbReference type="Pfam" id="PF00700"/>
    </source>
</evidence>
<dbReference type="PANTHER" id="PTHR42792:SF2">
    <property type="entry name" value="FLAGELLIN"/>
    <property type="match status" value="1"/>
</dbReference>
<dbReference type="Pfam" id="PF00700">
    <property type="entry name" value="Flagellin_C"/>
    <property type="match status" value="1"/>
</dbReference>
<dbReference type="InterPro" id="IPR001029">
    <property type="entry name" value="Flagellin_N"/>
</dbReference>
<evidence type="ECO:0000256" key="3">
    <source>
        <dbReference type="ARBA" id="ARBA00023143"/>
    </source>
</evidence>
<proteinExistence type="inferred from homology"/>
<accession>A0A512TJ36</accession>
<comment type="function">
    <text evidence="4">Flagellin is the subunit protein which polymerizes to form the filaments of bacterial flagella.</text>
</comment>
<evidence type="ECO:0000313" key="8">
    <source>
        <dbReference type="Proteomes" id="UP000321089"/>
    </source>
</evidence>
<dbReference type="Proteomes" id="UP000321089">
    <property type="component" value="Unassembled WGS sequence"/>
</dbReference>
<dbReference type="PANTHER" id="PTHR42792">
    <property type="entry name" value="FLAGELLIN"/>
    <property type="match status" value="1"/>
</dbReference>
<dbReference type="EMBL" id="BKBC01000005">
    <property type="protein sequence ID" value="GEQ20111.1"/>
    <property type="molecule type" value="Genomic_DNA"/>
</dbReference>
<keyword evidence="4" id="KW-0964">Secreted</keyword>
<evidence type="ECO:0000256" key="4">
    <source>
        <dbReference type="RuleBase" id="RU362073"/>
    </source>
</evidence>
<keyword evidence="7" id="KW-0282">Flagellum</keyword>
<dbReference type="GO" id="GO:0005198">
    <property type="term" value="F:structural molecule activity"/>
    <property type="evidence" value="ECO:0007669"/>
    <property type="project" value="UniProtKB-UniRule"/>
</dbReference>
<dbReference type="SUPFAM" id="SSF64518">
    <property type="entry name" value="Phase 1 flagellin"/>
    <property type="match status" value="1"/>
</dbReference>
<dbReference type="GO" id="GO:0009288">
    <property type="term" value="C:bacterial-type flagellum"/>
    <property type="evidence" value="ECO:0007669"/>
    <property type="project" value="UniProtKB-SubCell"/>
</dbReference>
<dbReference type="Gene3D" id="2.30.220.10">
    <property type="entry name" value="f41 fragment of flagellin, C-terminal domain"/>
    <property type="match status" value="1"/>
</dbReference>
<comment type="caution">
    <text evidence="7">The sequence shown here is derived from an EMBL/GenBank/DDBJ whole genome shotgun (WGS) entry which is preliminary data.</text>
</comment>
<evidence type="ECO:0000256" key="1">
    <source>
        <dbReference type="ARBA" id="ARBA00005709"/>
    </source>
</evidence>
<evidence type="ECO:0000256" key="2">
    <source>
        <dbReference type="ARBA" id="ARBA00020110"/>
    </source>
</evidence>
<keyword evidence="7" id="KW-0969">Cilium</keyword>
<organism evidence="7 8">
    <name type="scientific">Clostridium butyricum</name>
    <dbReference type="NCBI Taxonomy" id="1492"/>
    <lineage>
        <taxon>Bacteria</taxon>
        <taxon>Bacillati</taxon>
        <taxon>Bacillota</taxon>
        <taxon>Clostridia</taxon>
        <taxon>Eubacteriales</taxon>
        <taxon>Clostridiaceae</taxon>
        <taxon>Clostridium</taxon>
    </lineage>
</organism>
<gene>
    <name evidence="7" type="primary">fliC</name>
    <name evidence="7" type="ORF">CBU02nite_06170</name>
</gene>
<reference evidence="7 8" key="1">
    <citation type="submission" date="2019-07" db="EMBL/GenBank/DDBJ databases">
        <title>Whole genome shotgun sequence of Clostridium butyricum NBRC 3858.</title>
        <authorList>
            <person name="Hosoyama A."/>
            <person name="Uohara A."/>
            <person name="Ohji S."/>
            <person name="Ichikawa N."/>
        </authorList>
    </citation>
    <scope>NUCLEOTIDE SEQUENCE [LARGE SCALE GENOMIC DNA]</scope>
    <source>
        <strain evidence="7 8">NBRC 3858</strain>
    </source>
</reference>
<feature type="domain" description="Flagellin N-terminal" evidence="5">
    <location>
        <begin position="3"/>
        <end position="139"/>
    </location>
</feature>
<comment type="similarity">
    <text evidence="1 4">Belongs to the bacterial flagellin family.</text>
</comment>
<dbReference type="GO" id="GO:0005576">
    <property type="term" value="C:extracellular region"/>
    <property type="evidence" value="ECO:0007669"/>
    <property type="project" value="UniProtKB-SubCell"/>
</dbReference>
<protein>
    <recommendedName>
        <fullName evidence="2 4">Flagellin</fullName>
    </recommendedName>
</protein>
<dbReference type="Gene3D" id="2.170.280.10">
    <property type="entry name" value="f41 fragment of flagellin, middle domain"/>
    <property type="match status" value="1"/>
</dbReference>
<feature type="domain" description="Flagellin C-terminal" evidence="6">
    <location>
        <begin position="385"/>
        <end position="470"/>
    </location>
</feature>
<dbReference type="RefSeq" id="WP_146867949.1">
    <property type="nucleotide sequence ID" value="NZ_BKBC01000005.1"/>
</dbReference>
<dbReference type="AlphaFoldDB" id="A0A512TJ36"/>
<comment type="subcellular location">
    <subcellularLocation>
        <location evidence="4">Secreted</location>
    </subcellularLocation>
    <subcellularLocation>
        <location evidence="4">Bacterial flagellum</location>
    </subcellularLocation>
</comment>
<dbReference type="Gene3D" id="1.20.1330.10">
    <property type="entry name" value="f41 fragment of flagellin, N-terminal domain"/>
    <property type="match status" value="1"/>
</dbReference>
<evidence type="ECO:0000313" key="7">
    <source>
        <dbReference type="EMBL" id="GEQ20111.1"/>
    </source>
</evidence>
<dbReference type="InterPro" id="IPR042187">
    <property type="entry name" value="Flagellin_C_sub2"/>
</dbReference>
<name>A0A512TJ36_CLOBU</name>
<evidence type="ECO:0000259" key="5">
    <source>
        <dbReference type="Pfam" id="PF00669"/>
    </source>
</evidence>
<keyword evidence="7" id="KW-0966">Cell projection</keyword>
<keyword evidence="3 4" id="KW-0975">Bacterial flagellum</keyword>